<keyword evidence="6" id="KW-1185">Reference proteome</keyword>
<evidence type="ECO:0000313" key="6">
    <source>
        <dbReference type="Proteomes" id="UP001630127"/>
    </source>
</evidence>
<dbReference type="SUPFAM" id="SSF48264">
    <property type="entry name" value="Cytochrome P450"/>
    <property type="match status" value="1"/>
</dbReference>
<dbReference type="InterPro" id="IPR036396">
    <property type="entry name" value="Cyt_P450_sf"/>
</dbReference>
<dbReference type="Proteomes" id="UP001630127">
    <property type="component" value="Unassembled WGS sequence"/>
</dbReference>
<keyword evidence="4" id="KW-0732">Signal</keyword>
<evidence type="ECO:0000313" key="5">
    <source>
        <dbReference type="EMBL" id="KAL3537909.1"/>
    </source>
</evidence>
<gene>
    <name evidence="5" type="ORF">ACH5RR_001275</name>
</gene>
<protein>
    <recommendedName>
        <fullName evidence="7">Cytochrome P450</fullName>
    </recommendedName>
</protein>
<organism evidence="5 6">
    <name type="scientific">Cinchona calisaya</name>
    <dbReference type="NCBI Taxonomy" id="153742"/>
    <lineage>
        <taxon>Eukaryota</taxon>
        <taxon>Viridiplantae</taxon>
        <taxon>Streptophyta</taxon>
        <taxon>Embryophyta</taxon>
        <taxon>Tracheophyta</taxon>
        <taxon>Spermatophyta</taxon>
        <taxon>Magnoliopsida</taxon>
        <taxon>eudicotyledons</taxon>
        <taxon>Gunneridae</taxon>
        <taxon>Pentapetalae</taxon>
        <taxon>asterids</taxon>
        <taxon>lamiids</taxon>
        <taxon>Gentianales</taxon>
        <taxon>Rubiaceae</taxon>
        <taxon>Cinchonoideae</taxon>
        <taxon>Cinchoneae</taxon>
        <taxon>Cinchona</taxon>
    </lineage>
</organism>
<proteinExistence type="predicted"/>
<dbReference type="PANTHER" id="PTHR24286">
    <property type="entry name" value="CYTOCHROME P450 26"/>
    <property type="match status" value="1"/>
</dbReference>
<dbReference type="PRINTS" id="PR00463">
    <property type="entry name" value="EP450I"/>
</dbReference>
<evidence type="ECO:0000256" key="2">
    <source>
        <dbReference type="ARBA" id="ARBA00023002"/>
    </source>
</evidence>
<dbReference type="Pfam" id="PF00067">
    <property type="entry name" value="p450"/>
    <property type="match status" value="1"/>
</dbReference>
<accession>A0ABD3B384</accession>
<evidence type="ECO:0008006" key="7">
    <source>
        <dbReference type="Google" id="ProtNLM"/>
    </source>
</evidence>
<feature type="chain" id="PRO_5044831047" description="Cytochrome P450" evidence="4">
    <location>
        <begin position="22"/>
        <end position="450"/>
    </location>
</feature>
<evidence type="ECO:0000256" key="4">
    <source>
        <dbReference type="SAM" id="SignalP"/>
    </source>
</evidence>
<dbReference type="Gene3D" id="1.10.630.10">
    <property type="entry name" value="Cytochrome P450"/>
    <property type="match status" value="1"/>
</dbReference>
<dbReference type="AlphaFoldDB" id="A0ABD3B384"/>
<dbReference type="InterPro" id="IPR002401">
    <property type="entry name" value="Cyt_P450_E_grp-I"/>
</dbReference>
<keyword evidence="3" id="KW-0408">Iron</keyword>
<dbReference type="GO" id="GO:0046872">
    <property type="term" value="F:metal ion binding"/>
    <property type="evidence" value="ECO:0007669"/>
    <property type="project" value="UniProtKB-KW"/>
</dbReference>
<keyword evidence="1" id="KW-0479">Metal-binding</keyword>
<dbReference type="InterPro" id="IPR001128">
    <property type="entry name" value="Cyt_P450"/>
</dbReference>
<keyword evidence="2" id="KW-0560">Oxidoreductase</keyword>
<reference evidence="5 6" key="1">
    <citation type="submission" date="2024-11" db="EMBL/GenBank/DDBJ databases">
        <title>A near-complete genome assembly of Cinchona calisaya.</title>
        <authorList>
            <person name="Lian D.C."/>
            <person name="Zhao X.W."/>
            <person name="Wei L."/>
        </authorList>
    </citation>
    <scope>NUCLEOTIDE SEQUENCE [LARGE SCALE GENOMIC DNA]</scope>
    <source>
        <tissue evidence="5">Nenye</tissue>
    </source>
</reference>
<evidence type="ECO:0000256" key="3">
    <source>
        <dbReference type="ARBA" id="ARBA00023004"/>
    </source>
</evidence>
<dbReference type="PANTHER" id="PTHR24286:SF185">
    <property type="entry name" value="CYTOCHROME P450 87A3-LIKE"/>
    <property type="match status" value="1"/>
</dbReference>
<dbReference type="GO" id="GO:0016491">
    <property type="term" value="F:oxidoreductase activity"/>
    <property type="evidence" value="ECO:0007669"/>
    <property type="project" value="UniProtKB-KW"/>
</dbReference>
<comment type="caution">
    <text evidence="5">The sequence shown here is derived from an EMBL/GenBank/DDBJ whole genome shotgun (WGS) entry which is preliminary data.</text>
</comment>
<dbReference type="EMBL" id="JBJUIK010000001">
    <property type="protein sequence ID" value="KAL3537909.1"/>
    <property type="molecule type" value="Genomic_DNA"/>
</dbReference>
<feature type="signal peptide" evidence="4">
    <location>
        <begin position="1"/>
        <end position="21"/>
    </location>
</feature>
<sequence>MIPLLCLLALVITGLTHWVYRWRNPKCNGVLPPGSMGFPIIGETLQFFSVHPLEGVPPFISKRVSRYGTFFKTSIVGQPVVVSTDPEINHHIFQQEGKLFQCWYTESAGQLLGEQGWSVHSGAMHKYIRSLALRLIGPESLKDGLLPEMDEMTQKHLHLWTGHANIDVKEATTTMIFALAAKKLLCCNEEEASKLGREFKDFSNGFISFPLYVPGTACYAALKGRRSAINVIKNTLDQRRSSTKRNNQDFLDHLLEEMEDEEAPLNESIAVDLVFLLFFAAYETTSSAITLAIKFLNDYPEALKKLKEENETIIRNREKKESVFTWAEYKSMTFTNMVINETVRLANIVPGIFRKVMDDVQIKGNLYVITEDSEAVVVVVFLSAKWKALASSSGGRFWQIIEQGLRKSPEKLWHMTKFYSLPQQKSKPPLLMVTQYAVDNKAPILTALPS</sequence>
<name>A0ABD3B384_9GENT</name>
<evidence type="ECO:0000256" key="1">
    <source>
        <dbReference type="ARBA" id="ARBA00022723"/>
    </source>
</evidence>